<evidence type="ECO:0000259" key="2">
    <source>
        <dbReference type="Pfam" id="PF13568"/>
    </source>
</evidence>
<dbReference type="AlphaFoldDB" id="A0A5D6UXS2"/>
<feature type="signal peptide" evidence="1">
    <location>
        <begin position="1"/>
        <end position="34"/>
    </location>
</feature>
<evidence type="ECO:0000256" key="1">
    <source>
        <dbReference type="SAM" id="SignalP"/>
    </source>
</evidence>
<dbReference type="RefSeq" id="WP_149071674.1">
    <property type="nucleotide sequence ID" value="NZ_VTHL01000015.1"/>
</dbReference>
<dbReference type="InterPro" id="IPR025665">
    <property type="entry name" value="Beta-barrel_OMP_2"/>
</dbReference>
<evidence type="ECO:0000313" key="4">
    <source>
        <dbReference type="Proteomes" id="UP000322791"/>
    </source>
</evidence>
<feature type="domain" description="Outer membrane protein beta-barrel" evidence="2">
    <location>
        <begin position="66"/>
        <end position="233"/>
    </location>
</feature>
<protein>
    <submittedName>
        <fullName evidence="3">PorT family protein</fullName>
    </submittedName>
</protein>
<comment type="caution">
    <text evidence="3">The sequence shown here is derived from an EMBL/GenBank/DDBJ whole genome shotgun (WGS) entry which is preliminary data.</text>
</comment>
<gene>
    <name evidence="3" type="ORF">FY528_14100</name>
</gene>
<feature type="chain" id="PRO_5023120078" evidence="1">
    <location>
        <begin position="35"/>
        <end position="259"/>
    </location>
</feature>
<proteinExistence type="predicted"/>
<dbReference type="EMBL" id="VTHL01000015">
    <property type="protein sequence ID" value="TYZ07825.1"/>
    <property type="molecule type" value="Genomic_DNA"/>
</dbReference>
<organism evidence="3 4">
    <name type="scientific">Hymenobacter lutimineralis</name>
    <dbReference type="NCBI Taxonomy" id="2606448"/>
    <lineage>
        <taxon>Bacteria</taxon>
        <taxon>Pseudomonadati</taxon>
        <taxon>Bacteroidota</taxon>
        <taxon>Cytophagia</taxon>
        <taxon>Cytophagales</taxon>
        <taxon>Hymenobacteraceae</taxon>
        <taxon>Hymenobacter</taxon>
    </lineage>
</organism>
<name>A0A5D6UXS2_9BACT</name>
<dbReference type="Proteomes" id="UP000322791">
    <property type="component" value="Unassembled WGS sequence"/>
</dbReference>
<sequence length="259" mass="29202">MATPHLRHQLHLHRYKIAGLLVGAGLLLSHAADAQSPTRARRGRNGNVKTLTVNNLPGYDDKWFHGGFQLNASATRFRVEHSNRYVQTREVSANSVISPSFGVNFIADARLADFFNLRFTPGVSFANRRIEYKPLSYSPADSIKTQEVGGTVLEFPLLLKYHSERRGNSRMYLIAGAKASVSVTNRRQDPETSVLRTANTDYSLEYGVGMDLFYPFFKFAPELRFSHGLPNVLQSGTDVYSRNLQRLRTNAVTLYLNFE</sequence>
<accession>A0A5D6UXS2</accession>
<keyword evidence="1" id="KW-0732">Signal</keyword>
<keyword evidence="4" id="KW-1185">Reference proteome</keyword>
<reference evidence="3 4" key="1">
    <citation type="submission" date="2019-08" db="EMBL/GenBank/DDBJ databases">
        <authorList>
            <person name="Seo M.-J."/>
        </authorList>
    </citation>
    <scope>NUCLEOTIDE SEQUENCE [LARGE SCALE GENOMIC DNA]</scope>
    <source>
        <strain evidence="3 4">KIGAM108</strain>
    </source>
</reference>
<evidence type="ECO:0000313" key="3">
    <source>
        <dbReference type="EMBL" id="TYZ07825.1"/>
    </source>
</evidence>
<dbReference type="Pfam" id="PF13568">
    <property type="entry name" value="OMP_b-brl_2"/>
    <property type="match status" value="1"/>
</dbReference>